<evidence type="ECO:0000256" key="4">
    <source>
        <dbReference type="SAM" id="MobiDB-lite"/>
    </source>
</evidence>
<evidence type="ECO:0000256" key="1">
    <source>
        <dbReference type="ARBA" id="ARBA00022598"/>
    </source>
</evidence>
<organism evidence="7 8">
    <name type="scientific">Rotaria socialis</name>
    <dbReference type="NCBI Taxonomy" id="392032"/>
    <lineage>
        <taxon>Eukaryota</taxon>
        <taxon>Metazoa</taxon>
        <taxon>Spiralia</taxon>
        <taxon>Gnathifera</taxon>
        <taxon>Rotifera</taxon>
        <taxon>Eurotatoria</taxon>
        <taxon>Bdelloidea</taxon>
        <taxon>Philodinida</taxon>
        <taxon>Philodinidae</taxon>
        <taxon>Rotaria</taxon>
    </lineage>
</organism>
<dbReference type="Proteomes" id="UP000663872">
    <property type="component" value="Unassembled WGS sequence"/>
</dbReference>
<proteinExistence type="predicted"/>
<keyword evidence="1" id="KW-0436">Ligase</keyword>
<dbReference type="EMBL" id="CAJNXB010001693">
    <property type="protein sequence ID" value="CAF3188679.1"/>
    <property type="molecule type" value="Genomic_DNA"/>
</dbReference>
<evidence type="ECO:0000313" key="7">
    <source>
        <dbReference type="EMBL" id="CAF3725662.1"/>
    </source>
</evidence>
<dbReference type="Proteomes" id="UP000663825">
    <property type="component" value="Unassembled WGS sequence"/>
</dbReference>
<dbReference type="PROSITE" id="PS51221">
    <property type="entry name" value="TTL"/>
    <property type="match status" value="1"/>
</dbReference>
<dbReference type="OrthoDB" id="202825at2759"/>
<evidence type="ECO:0000313" key="6">
    <source>
        <dbReference type="EMBL" id="CAF3579318.1"/>
    </source>
</evidence>
<dbReference type="GO" id="GO:0005524">
    <property type="term" value="F:ATP binding"/>
    <property type="evidence" value="ECO:0007669"/>
    <property type="project" value="UniProtKB-KW"/>
</dbReference>
<dbReference type="Proteomes" id="UP000663869">
    <property type="component" value="Unassembled WGS sequence"/>
</dbReference>
<name>A0A818WGR7_9BILA</name>
<feature type="compositionally biased region" description="Low complexity" evidence="4">
    <location>
        <begin position="775"/>
        <end position="784"/>
    </location>
</feature>
<keyword evidence="2" id="KW-0547">Nucleotide-binding</keyword>
<evidence type="ECO:0000256" key="2">
    <source>
        <dbReference type="ARBA" id="ARBA00022741"/>
    </source>
</evidence>
<feature type="compositionally biased region" description="Basic residues" evidence="4">
    <location>
        <begin position="120"/>
        <end position="137"/>
    </location>
</feature>
<evidence type="ECO:0000256" key="3">
    <source>
        <dbReference type="ARBA" id="ARBA00022840"/>
    </source>
</evidence>
<dbReference type="EMBL" id="CAJNYT010003576">
    <property type="protein sequence ID" value="CAF3579318.1"/>
    <property type="molecule type" value="Genomic_DNA"/>
</dbReference>
<sequence>MKSSNSINIGNGNNCTENRKAAAATTTTSFTSSSLSSANNINKSITKANTVLIKPSKVDKNDAKRQEQQLNEFIQPANSFFINSASTFQSETSSSTFQFELTPKTINQINHYQSNTTTQRRPRLQWTKRHGSSKSKSHSSSATSSIVFLRSSIDVNATMTTTTMTNDSSNMPDISITEMTNQDFQDQYQPYMEKVFQKSNNQTDATQILKSNSMNFVTDTKHNNHADYEKDKVFVDQASQVPLDDSTEKKTIKSATPYKKIKSATKRPTQPSATSITTQPIISTSSPNRSTSQNELNTITATQKSLSTSTKVDDNNAAKNLITIDTSKARSNLEVVRFCIRELGWRECFISTNVDSDIYWHSSSFHEGNINFAFNSGRVNKFPGMNDLLRKVHLTRLLNNMRLLFPNDFDFYPKTWFLPEQAQQFKDDVRYIHQQDKKHNRSLTTFIIKPSDGSQGEGIYLLRDPAHCIVTNRQHVAQEYIDRPLLINGLKFDLRIYVLILNLYPLEIFLYDEGLVRFATVGYKAPSTENLHQTYMHLTNYSLNKHSASYKHTSDNKQGEGSKRKLTSVWIQLSNIYGAEKIERTKTLITEMINKTILAILPELRVEYEFELPLGKKQNISCFQIVGFDIILSDHLKPILLEVNANPSLRIDFDKENEAGKLMNYFLDNKRHRLISGKLTYQSSPIDEEIKKPLVLETLKLALPKKKLHTFARHAQLQVNDELMAQRVEKVAQRRVEERTEKIKSARKTRFDLKSNPFFSRPSDTVTKEFMRLQQEQQEQLQQQKVLISSPAHPSQSNHGSYMSSPQLSSHFDGKSKIISPKIVKKTKKLIDSTDDDESGTPEARMIETNQTIRSSLYPVTSSPIKRSTLKSASNRSVTTTEAAVVGPIRKLKMIFPLTYKTKYRHLFLLDKIAYIYIQLVIMLGHKTMTGAQFRNFAKFAEIIIYVIANDNILFILCHSVCGIINETITAPTIDILYYQILRKWQQFVLRTTSAGLPFTAFIEAFFLLSQRKFPSSPSLLDSVSQLVNTCIRNLNSCLQAPSSPLIQQSNQYLLHRASRINSSTNPSSMNNRSTAVTLRSTTGAIHRTINAPSSAPTPRTHQTTPSATAITKINNDEKPKQSAKSVFPLFFNVL</sequence>
<dbReference type="PANTHER" id="PTHR12241">
    <property type="entry name" value="TUBULIN POLYGLUTAMYLASE"/>
    <property type="match status" value="1"/>
</dbReference>
<dbReference type="GO" id="GO:0036064">
    <property type="term" value="C:ciliary basal body"/>
    <property type="evidence" value="ECO:0007669"/>
    <property type="project" value="TreeGrafter"/>
</dbReference>
<evidence type="ECO:0000313" key="5">
    <source>
        <dbReference type="EMBL" id="CAF3188679.1"/>
    </source>
</evidence>
<feature type="compositionally biased region" description="Polar residues" evidence="4">
    <location>
        <begin position="110"/>
        <end position="119"/>
    </location>
</feature>
<dbReference type="AlphaFoldDB" id="A0A818WGR7"/>
<dbReference type="GO" id="GO:0070740">
    <property type="term" value="F:tubulin-glutamic acid ligase activity"/>
    <property type="evidence" value="ECO:0007669"/>
    <property type="project" value="TreeGrafter"/>
</dbReference>
<dbReference type="Gene3D" id="3.30.470.20">
    <property type="entry name" value="ATP-grasp fold, B domain"/>
    <property type="match status" value="1"/>
</dbReference>
<gene>
    <name evidence="7" type="ORF">FME351_LOCUS29351</name>
    <name evidence="6" type="ORF">GRG538_LOCUS21634</name>
    <name evidence="5" type="ORF">TIS948_LOCUS11805</name>
</gene>
<dbReference type="GO" id="GO:0015631">
    <property type="term" value="F:tubulin binding"/>
    <property type="evidence" value="ECO:0007669"/>
    <property type="project" value="TreeGrafter"/>
</dbReference>
<accession>A0A818WGR7</accession>
<dbReference type="InterPro" id="IPR004344">
    <property type="entry name" value="TTL/TTLL_fam"/>
</dbReference>
<reference evidence="7" key="1">
    <citation type="submission" date="2021-02" db="EMBL/GenBank/DDBJ databases">
        <authorList>
            <person name="Nowell W R."/>
        </authorList>
    </citation>
    <scope>NUCLEOTIDE SEQUENCE</scope>
</reference>
<feature type="compositionally biased region" description="Polar residues" evidence="4">
    <location>
        <begin position="792"/>
        <end position="810"/>
    </location>
</feature>
<evidence type="ECO:0000313" key="8">
    <source>
        <dbReference type="Proteomes" id="UP000663869"/>
    </source>
</evidence>
<feature type="region of interest" description="Disordered" evidence="4">
    <location>
        <begin position="110"/>
        <end position="143"/>
    </location>
</feature>
<keyword evidence="3" id="KW-0067">ATP-binding</keyword>
<dbReference type="EMBL" id="CAJNYU010004111">
    <property type="protein sequence ID" value="CAF3725662.1"/>
    <property type="molecule type" value="Genomic_DNA"/>
</dbReference>
<comment type="caution">
    <text evidence="7">The sequence shown here is derived from an EMBL/GenBank/DDBJ whole genome shotgun (WGS) entry which is preliminary data.</text>
</comment>
<feature type="region of interest" description="Disordered" evidence="4">
    <location>
        <begin position="775"/>
        <end position="813"/>
    </location>
</feature>
<dbReference type="Pfam" id="PF03133">
    <property type="entry name" value="TTL"/>
    <property type="match status" value="1"/>
</dbReference>
<dbReference type="SUPFAM" id="SSF56059">
    <property type="entry name" value="Glutathione synthetase ATP-binding domain-like"/>
    <property type="match status" value="1"/>
</dbReference>
<feature type="region of interest" description="Disordered" evidence="4">
    <location>
        <begin position="260"/>
        <end position="294"/>
    </location>
</feature>
<dbReference type="PANTHER" id="PTHR12241:SF154">
    <property type="entry name" value="TUBULIN POLYGLUTAMYLASE TTLL11"/>
    <property type="match status" value="1"/>
</dbReference>
<protein>
    <submittedName>
        <fullName evidence="7">Uncharacterized protein</fullName>
    </submittedName>
</protein>
<feature type="compositionally biased region" description="Low complexity" evidence="4">
    <location>
        <begin position="271"/>
        <end position="287"/>
    </location>
</feature>
<dbReference type="GO" id="GO:0000226">
    <property type="term" value="P:microtubule cytoskeleton organization"/>
    <property type="evidence" value="ECO:0007669"/>
    <property type="project" value="TreeGrafter"/>
</dbReference>